<gene>
    <name evidence="3" type="ORF">OLEA9_A119863</name>
</gene>
<dbReference type="PANTHER" id="PTHR11926:SF870">
    <property type="entry name" value="UDP-GLYCOSYLTRANSFERASE 75B1"/>
    <property type="match status" value="1"/>
</dbReference>
<dbReference type="PANTHER" id="PTHR11926">
    <property type="entry name" value="GLUCOSYL/GLUCURONOSYL TRANSFERASES"/>
    <property type="match status" value="1"/>
</dbReference>
<keyword evidence="2" id="KW-0328">Glycosyltransferase</keyword>
<dbReference type="Proteomes" id="UP000594638">
    <property type="component" value="Unassembled WGS sequence"/>
</dbReference>
<evidence type="ECO:0000313" key="4">
    <source>
        <dbReference type="Proteomes" id="UP000594638"/>
    </source>
</evidence>
<dbReference type="OrthoDB" id="5835829at2759"/>
<keyword evidence="4" id="KW-1185">Reference proteome</keyword>
<protein>
    <submittedName>
        <fullName evidence="3">Crocetin glucosyltransferase, chloroplastic-like</fullName>
    </submittedName>
</protein>
<evidence type="ECO:0000313" key="3">
    <source>
        <dbReference type="EMBL" id="CAA3032670.1"/>
    </source>
</evidence>
<name>A0A8S0VL68_OLEEU</name>
<dbReference type="SUPFAM" id="SSF53756">
    <property type="entry name" value="UDP-Glycosyltransferase/glycogen phosphorylase"/>
    <property type="match status" value="1"/>
</dbReference>
<accession>A0A8S0VL68</accession>
<reference evidence="3 4" key="1">
    <citation type="submission" date="2019-12" db="EMBL/GenBank/DDBJ databases">
        <authorList>
            <person name="Alioto T."/>
            <person name="Alioto T."/>
            <person name="Gomez Garrido J."/>
        </authorList>
    </citation>
    <scope>NUCLEOTIDE SEQUENCE [LARGE SCALE GENOMIC DNA]</scope>
</reference>
<dbReference type="GO" id="GO:0080044">
    <property type="term" value="F:quercetin 7-O-glucosyltransferase activity"/>
    <property type="evidence" value="ECO:0007669"/>
    <property type="project" value="TreeGrafter"/>
</dbReference>
<organism evidence="3 4">
    <name type="scientific">Olea europaea subsp. europaea</name>
    <dbReference type="NCBI Taxonomy" id="158383"/>
    <lineage>
        <taxon>Eukaryota</taxon>
        <taxon>Viridiplantae</taxon>
        <taxon>Streptophyta</taxon>
        <taxon>Embryophyta</taxon>
        <taxon>Tracheophyta</taxon>
        <taxon>Spermatophyta</taxon>
        <taxon>Magnoliopsida</taxon>
        <taxon>eudicotyledons</taxon>
        <taxon>Gunneridae</taxon>
        <taxon>Pentapetalae</taxon>
        <taxon>asterids</taxon>
        <taxon>lamiids</taxon>
        <taxon>Lamiales</taxon>
        <taxon>Oleaceae</taxon>
        <taxon>Oleeae</taxon>
        <taxon>Olea</taxon>
    </lineage>
</organism>
<dbReference type="EMBL" id="CACTIH010009643">
    <property type="protein sequence ID" value="CAA3032670.1"/>
    <property type="molecule type" value="Genomic_DNA"/>
</dbReference>
<dbReference type="GO" id="GO:0080043">
    <property type="term" value="F:quercetin 3-O-glucosyltransferase activity"/>
    <property type="evidence" value="ECO:0007669"/>
    <property type="project" value="TreeGrafter"/>
</dbReference>
<comment type="caution">
    <text evidence="3">The sequence shown here is derived from an EMBL/GenBank/DDBJ whole genome shotgun (WGS) entry which is preliminary data.</text>
</comment>
<sequence length="102" mass="11722">MLECIACGVPVVAFPQWADQGTIAKLIQDVWRTGLRVKPREDGTVESDEIKRCIETIIDNEEKSRELRDNARRWKNIARESMQQDGSSTKNLKAFVEALRDF</sequence>
<proteinExistence type="inferred from homology"/>
<dbReference type="AlphaFoldDB" id="A0A8S0VL68"/>
<evidence type="ECO:0000256" key="2">
    <source>
        <dbReference type="ARBA" id="ARBA00022676"/>
    </source>
</evidence>
<comment type="similarity">
    <text evidence="1">Belongs to the UDP-glycosyltransferase family.</text>
</comment>
<dbReference type="Gramene" id="OE9A119863T1">
    <property type="protein sequence ID" value="OE9A119863C1"/>
    <property type="gene ID" value="OE9A119863"/>
</dbReference>
<dbReference type="Gene3D" id="3.40.50.2000">
    <property type="entry name" value="Glycogen Phosphorylase B"/>
    <property type="match status" value="1"/>
</dbReference>
<keyword evidence="2" id="KW-0808">Transferase</keyword>
<evidence type="ECO:0000256" key="1">
    <source>
        <dbReference type="ARBA" id="ARBA00009995"/>
    </source>
</evidence>